<evidence type="ECO:0000256" key="4">
    <source>
        <dbReference type="ARBA" id="ARBA00023134"/>
    </source>
</evidence>
<dbReference type="AlphaFoldDB" id="A0A1W0WYM8"/>
<dbReference type="InterPro" id="IPR050209">
    <property type="entry name" value="Rab_GTPases_membrane_traffic"/>
</dbReference>
<dbReference type="SMART" id="SM00173">
    <property type="entry name" value="RAS"/>
    <property type="match status" value="1"/>
</dbReference>
<dbReference type="GO" id="GO:0003924">
    <property type="term" value="F:GTPase activity"/>
    <property type="evidence" value="ECO:0007669"/>
    <property type="project" value="InterPro"/>
</dbReference>
<dbReference type="Proteomes" id="UP000192578">
    <property type="component" value="Unassembled WGS sequence"/>
</dbReference>
<gene>
    <name evidence="8" type="ORF">BV898_05598</name>
</gene>
<organism evidence="8 9">
    <name type="scientific">Hypsibius exemplaris</name>
    <name type="common">Freshwater tardigrade</name>
    <dbReference type="NCBI Taxonomy" id="2072580"/>
    <lineage>
        <taxon>Eukaryota</taxon>
        <taxon>Metazoa</taxon>
        <taxon>Ecdysozoa</taxon>
        <taxon>Tardigrada</taxon>
        <taxon>Eutardigrada</taxon>
        <taxon>Parachela</taxon>
        <taxon>Hypsibioidea</taxon>
        <taxon>Hypsibiidae</taxon>
        <taxon>Hypsibius</taxon>
    </lineage>
</organism>
<reference evidence="9" key="1">
    <citation type="submission" date="2017-01" db="EMBL/GenBank/DDBJ databases">
        <title>Comparative genomics of anhydrobiosis in the tardigrade Hypsibius dujardini.</title>
        <authorList>
            <person name="Yoshida Y."/>
            <person name="Koutsovoulos G."/>
            <person name="Laetsch D."/>
            <person name="Stevens L."/>
            <person name="Kumar S."/>
            <person name="Horikawa D."/>
            <person name="Ishino K."/>
            <person name="Komine S."/>
            <person name="Tomita M."/>
            <person name="Blaxter M."/>
            <person name="Arakawa K."/>
        </authorList>
    </citation>
    <scope>NUCLEOTIDE SEQUENCE [LARGE SCALE GENOMIC DNA]</scope>
    <source>
        <strain evidence="9">Z151</strain>
    </source>
</reference>
<evidence type="ECO:0000313" key="8">
    <source>
        <dbReference type="EMBL" id="OQV20307.1"/>
    </source>
</evidence>
<keyword evidence="6" id="KW-0449">Lipoprotein</keyword>
<evidence type="ECO:0000313" key="9">
    <source>
        <dbReference type="Proteomes" id="UP000192578"/>
    </source>
</evidence>
<proteinExistence type="inferred from homology"/>
<dbReference type="PROSITE" id="PS51421">
    <property type="entry name" value="RAS"/>
    <property type="match status" value="1"/>
</dbReference>
<dbReference type="PANTHER" id="PTHR47979">
    <property type="entry name" value="DRAB11-RELATED"/>
    <property type="match status" value="1"/>
</dbReference>
<evidence type="ECO:0000256" key="7">
    <source>
        <dbReference type="ARBA" id="ARBA00023289"/>
    </source>
</evidence>
<keyword evidence="3" id="KW-0547">Nucleotide-binding</keyword>
<comment type="subcellular location">
    <subcellularLocation>
        <location evidence="1">Membrane</location>
        <topology evidence="1">Lipid-anchor</topology>
    </subcellularLocation>
</comment>
<dbReference type="SMART" id="SM00175">
    <property type="entry name" value="RAB"/>
    <property type="match status" value="1"/>
</dbReference>
<accession>A0A1W0WYM8</accession>
<comment type="caution">
    <text evidence="8">The sequence shown here is derived from an EMBL/GenBank/DDBJ whole genome shotgun (WGS) entry which is preliminary data.</text>
</comment>
<dbReference type="InterPro" id="IPR027417">
    <property type="entry name" value="P-loop_NTPase"/>
</dbReference>
<dbReference type="Pfam" id="PF00071">
    <property type="entry name" value="Ras"/>
    <property type="match status" value="1"/>
</dbReference>
<dbReference type="PROSITE" id="PS51420">
    <property type="entry name" value="RHO"/>
    <property type="match status" value="1"/>
</dbReference>
<keyword evidence="4" id="KW-0342">GTP-binding</keyword>
<name>A0A1W0WYM8_HYPEX</name>
<evidence type="ECO:0000256" key="6">
    <source>
        <dbReference type="ARBA" id="ARBA00023288"/>
    </source>
</evidence>
<dbReference type="OrthoDB" id="9989112at2759"/>
<dbReference type="Gene3D" id="3.40.50.300">
    <property type="entry name" value="P-loop containing nucleotide triphosphate hydrolases"/>
    <property type="match status" value="1"/>
</dbReference>
<dbReference type="PRINTS" id="PR00449">
    <property type="entry name" value="RASTRNSFRMNG"/>
</dbReference>
<dbReference type="GO" id="GO:0016020">
    <property type="term" value="C:membrane"/>
    <property type="evidence" value="ECO:0007669"/>
    <property type="project" value="UniProtKB-SubCell"/>
</dbReference>
<keyword evidence="9" id="KW-1185">Reference proteome</keyword>
<dbReference type="InterPro" id="IPR005225">
    <property type="entry name" value="Small_GTP-bd"/>
</dbReference>
<evidence type="ECO:0000256" key="1">
    <source>
        <dbReference type="ARBA" id="ARBA00004635"/>
    </source>
</evidence>
<dbReference type="PROSITE" id="PS51419">
    <property type="entry name" value="RAB"/>
    <property type="match status" value="1"/>
</dbReference>
<keyword evidence="7" id="KW-0636">Prenylation</keyword>
<protein>
    <submittedName>
        <fullName evidence="8">Ras-related protein Rab-11B</fullName>
    </submittedName>
</protein>
<sequence length="215" mass="24280">MITTTSERQDREHLYTFKVVVIGDSGVGKSNLLSRFTKDQFTHEDPTIGVELNTNVVNLQGKPIQINFWDTAGQERYRASTSINYRKAAGALIVYDISHRKSFTNVDFWLRELQMFGEERIVTLLVGNKCDLESSRAVSRAEAQTFADAHDMMFVETSALESTNVESTFRALVEEIYRRATQEVIPDDGCSPITPSVRLSRHGSVQQASDKFQCC</sequence>
<dbReference type="FunFam" id="3.40.50.300:FF:000274">
    <property type="entry name" value="ras-related protein RABA5a"/>
    <property type="match status" value="1"/>
</dbReference>
<comment type="similarity">
    <text evidence="2">Belongs to the small GTPase superfamily. Rab family.</text>
</comment>
<evidence type="ECO:0000256" key="2">
    <source>
        <dbReference type="ARBA" id="ARBA00006270"/>
    </source>
</evidence>
<evidence type="ECO:0000256" key="3">
    <source>
        <dbReference type="ARBA" id="ARBA00022741"/>
    </source>
</evidence>
<keyword evidence="5" id="KW-0472">Membrane</keyword>
<dbReference type="InterPro" id="IPR001806">
    <property type="entry name" value="Small_GTPase"/>
</dbReference>
<dbReference type="SMART" id="SM00174">
    <property type="entry name" value="RHO"/>
    <property type="match status" value="1"/>
</dbReference>
<dbReference type="NCBIfam" id="TIGR00231">
    <property type="entry name" value="small_GTP"/>
    <property type="match status" value="1"/>
</dbReference>
<evidence type="ECO:0000256" key="5">
    <source>
        <dbReference type="ARBA" id="ARBA00023136"/>
    </source>
</evidence>
<dbReference type="GO" id="GO:0005525">
    <property type="term" value="F:GTP binding"/>
    <property type="evidence" value="ECO:0007669"/>
    <property type="project" value="UniProtKB-KW"/>
</dbReference>
<dbReference type="SUPFAM" id="SSF52540">
    <property type="entry name" value="P-loop containing nucleoside triphosphate hydrolases"/>
    <property type="match status" value="1"/>
</dbReference>
<dbReference type="EMBL" id="MTYJ01000031">
    <property type="protein sequence ID" value="OQV20307.1"/>
    <property type="molecule type" value="Genomic_DNA"/>
</dbReference>
<dbReference type="SMART" id="SM00176">
    <property type="entry name" value="RAN"/>
    <property type="match status" value="1"/>
</dbReference>